<organism evidence="2 3">
    <name type="scientific">Janibacter terrae</name>
    <dbReference type="NCBI Taxonomy" id="103817"/>
    <lineage>
        <taxon>Bacteria</taxon>
        <taxon>Bacillati</taxon>
        <taxon>Actinomycetota</taxon>
        <taxon>Actinomycetes</taxon>
        <taxon>Micrococcales</taxon>
        <taxon>Intrasporangiaceae</taxon>
        <taxon>Janibacter</taxon>
    </lineage>
</organism>
<keyword evidence="3" id="KW-1185">Reference proteome</keyword>
<dbReference type="CDD" id="cd07067">
    <property type="entry name" value="HP_PGM_like"/>
    <property type="match status" value="1"/>
</dbReference>
<accession>A0ABZ2FFC9</accession>
<dbReference type="PANTHER" id="PTHR48100:SF2">
    <property type="entry name" value="CONSERVED PROTEIN"/>
    <property type="match status" value="1"/>
</dbReference>
<sequence length="241" mass="25179">MAYCILIRHGRSTANTQGVLAGWTEGVALDETGREQAERLVTRLGETPVVHLATSPLQRCRETADPLLAAHGLTAQVHEGLGECRYGSWTGRALKDLVDEPLWRVVQDRPSEATFPDGETHAGESIAAMAARAVAAVREIDAAVTAEHGEHAVWAAVSHGDVIKAILAEAVATPLDDFQRLHVDPASISVVRYTSTRPMLLRSNDTGSSVLTPPPPKGDTPASGDAAVGGGAGLGSTSVSG</sequence>
<dbReference type="PANTHER" id="PTHR48100">
    <property type="entry name" value="BROAD-SPECIFICITY PHOSPHATASE YOR283W-RELATED"/>
    <property type="match status" value="1"/>
</dbReference>
<protein>
    <submittedName>
        <fullName evidence="2">MSMEG_4193 family putative phosphomutase</fullName>
    </submittedName>
</protein>
<dbReference type="SUPFAM" id="SSF53254">
    <property type="entry name" value="Phosphoglycerate mutase-like"/>
    <property type="match status" value="1"/>
</dbReference>
<dbReference type="NCBIfam" id="TIGR03848">
    <property type="entry name" value="MSMEG_4193"/>
    <property type="match status" value="1"/>
</dbReference>
<evidence type="ECO:0000256" key="1">
    <source>
        <dbReference type="SAM" id="MobiDB-lite"/>
    </source>
</evidence>
<evidence type="ECO:0000313" key="3">
    <source>
        <dbReference type="Proteomes" id="UP001381003"/>
    </source>
</evidence>
<dbReference type="InterPro" id="IPR022492">
    <property type="entry name" value="Phosphomutase_MSMEG4193_put"/>
</dbReference>
<dbReference type="Proteomes" id="UP001381003">
    <property type="component" value="Chromosome"/>
</dbReference>
<dbReference type="InterPro" id="IPR050275">
    <property type="entry name" value="PGM_Phosphatase"/>
</dbReference>
<name>A0ABZ2FFC9_9MICO</name>
<dbReference type="InterPro" id="IPR029033">
    <property type="entry name" value="His_PPase_superfam"/>
</dbReference>
<dbReference type="EMBL" id="CP104874">
    <property type="protein sequence ID" value="WWF04923.1"/>
    <property type="molecule type" value="Genomic_DNA"/>
</dbReference>
<dbReference type="InterPro" id="IPR013078">
    <property type="entry name" value="His_Pase_superF_clade-1"/>
</dbReference>
<dbReference type="RefSeq" id="WP_338538097.1">
    <property type="nucleotide sequence ID" value="NZ_CP104874.1"/>
</dbReference>
<dbReference type="Gene3D" id="3.40.50.1240">
    <property type="entry name" value="Phosphoglycerate mutase-like"/>
    <property type="match status" value="1"/>
</dbReference>
<proteinExistence type="predicted"/>
<dbReference type="SMART" id="SM00855">
    <property type="entry name" value="PGAM"/>
    <property type="match status" value="1"/>
</dbReference>
<feature type="region of interest" description="Disordered" evidence="1">
    <location>
        <begin position="201"/>
        <end position="241"/>
    </location>
</feature>
<reference evidence="2 3" key="1">
    <citation type="submission" date="2022-09" db="EMBL/GenBank/DDBJ databases">
        <title>Complete genome sequence of Janibacter terrae strain COS04-44, PCL-degrading bacteria isolated from oil spilled coast.</title>
        <authorList>
            <person name="Park H."/>
            <person name="Kim J.Y."/>
            <person name="An S.H."/>
            <person name="Lee C.M."/>
            <person name="Weon H.-Y."/>
        </authorList>
    </citation>
    <scope>NUCLEOTIDE SEQUENCE [LARGE SCALE GENOMIC DNA]</scope>
    <source>
        <strain evidence="2 3">COS04-44</strain>
    </source>
</reference>
<dbReference type="Pfam" id="PF00300">
    <property type="entry name" value="His_Phos_1"/>
    <property type="match status" value="1"/>
</dbReference>
<evidence type="ECO:0000313" key="2">
    <source>
        <dbReference type="EMBL" id="WWF04923.1"/>
    </source>
</evidence>
<feature type="compositionally biased region" description="Polar residues" evidence="1">
    <location>
        <begin position="201"/>
        <end position="211"/>
    </location>
</feature>
<gene>
    <name evidence="2" type="ORF">N5P18_14825</name>
</gene>